<keyword evidence="3" id="KW-0472">Membrane</keyword>
<dbReference type="PANTHER" id="PTHR12815">
    <property type="entry name" value="SORTING AND ASSEMBLY MACHINERY SAMM50 PROTEIN FAMILY MEMBER"/>
    <property type="match status" value="1"/>
</dbReference>
<dbReference type="InterPro" id="IPR039910">
    <property type="entry name" value="D15-like"/>
</dbReference>
<dbReference type="AlphaFoldDB" id="A0A212PYN1"/>
<protein>
    <submittedName>
        <fullName evidence="5">Autotransporter secretion outer membrane protein TamA</fullName>
    </submittedName>
</protein>
<comment type="subcellular location">
    <subcellularLocation>
        <location evidence="1">Membrane</location>
    </subcellularLocation>
</comment>
<name>A0A212PYN1_9PROT</name>
<dbReference type="OrthoDB" id="9769707at2"/>
<dbReference type="Proteomes" id="UP000197065">
    <property type="component" value="Unassembled WGS sequence"/>
</dbReference>
<keyword evidence="2" id="KW-1134">Transmembrane beta strand</keyword>
<dbReference type="InterPro" id="IPR000184">
    <property type="entry name" value="Bac_surfAg_D15"/>
</dbReference>
<sequence>MRLSFELGKWAFCLLLLGATLSGCSYFRSKDDPEGVPPPTESGIRYGVEIGGLSKEDEALRATLLSSSDAANAVSRPPASTFVLERRAEADLPNIVNGMHSAGYYDGTVSYRVTQVREDDKADSSTTGGVLDTITDATKGPPVILSYDVKPGQRYRLRSIKTVTSDPANGFLAPSPEKLGLNADQPAEAQQVLNAQSAMVSEAKDLGYAFAKADPLQAEIDKDGKTMDVVLSVTTGPIVHMGEFTIEGADGIDSRFLRRRVLWRPGDRYSPTVMEKTRLSLVNTNLFSVVQVVQPDQLDATGRLPITYKMTQRKSRSIGAGLGYATDEGPNVSFFWENRNFLGAGEKFRSDLYLSPLRRELSANFVKPDFGARQQNLLANGSMKQEDTDAYSSESIGAGLAIERPLWAENVTGSAGIAYRLASIEPKDEEEETYGLLSLPTSIRMDYSNNLLDPTRGWRLNLYATPYTDTIQTGTNFFKGQAIGTAYVPIAGNERYVMAFRGNVGTIVGADRDQIPADERFYSGGGGSIRGYGYQLAGPLNGKDDPVGGRSVIELNSEFRYRATESIGLVYFVDSGTVADSSAPSFSEDLFVGTGVGLRYLTPIGPLRLDVGVPLDRRSVDDVVQIYVSIGQAF</sequence>
<evidence type="ECO:0000256" key="2">
    <source>
        <dbReference type="ARBA" id="ARBA00022452"/>
    </source>
</evidence>
<dbReference type="PANTHER" id="PTHR12815:SF42">
    <property type="entry name" value="BACTERIAL SURFACE ANTIGEN (D15) DOMAIN-CONTAINING PROTEIN"/>
    <property type="match status" value="1"/>
</dbReference>
<dbReference type="EMBL" id="FYEH01000001">
    <property type="protein sequence ID" value="SNB52215.1"/>
    <property type="molecule type" value="Genomic_DNA"/>
</dbReference>
<feature type="domain" description="Bacterial surface antigen (D15)" evidence="4">
    <location>
        <begin position="340"/>
        <end position="634"/>
    </location>
</feature>
<evidence type="ECO:0000256" key="3">
    <source>
        <dbReference type="ARBA" id="ARBA00023136"/>
    </source>
</evidence>
<dbReference type="Pfam" id="PF01103">
    <property type="entry name" value="Omp85"/>
    <property type="match status" value="1"/>
</dbReference>
<reference evidence="5 6" key="1">
    <citation type="submission" date="2017-06" db="EMBL/GenBank/DDBJ databases">
        <authorList>
            <person name="Kim H.J."/>
            <person name="Triplett B.A."/>
        </authorList>
    </citation>
    <scope>NUCLEOTIDE SEQUENCE [LARGE SCALE GENOMIC DNA]</scope>
    <source>
        <strain evidence="5 6">B29T1</strain>
    </source>
</reference>
<dbReference type="Gene3D" id="2.40.160.50">
    <property type="entry name" value="membrane protein fhac: a member of the omp85/tpsb transporter family"/>
    <property type="match status" value="1"/>
</dbReference>
<dbReference type="Gene3D" id="3.10.20.310">
    <property type="entry name" value="membrane protein fhac"/>
    <property type="match status" value="1"/>
</dbReference>
<evidence type="ECO:0000259" key="4">
    <source>
        <dbReference type="Pfam" id="PF01103"/>
    </source>
</evidence>
<proteinExistence type="predicted"/>
<dbReference type="GO" id="GO:0019867">
    <property type="term" value="C:outer membrane"/>
    <property type="evidence" value="ECO:0007669"/>
    <property type="project" value="InterPro"/>
</dbReference>
<organism evidence="5 6">
    <name type="scientific">Arboricoccus pini</name>
    <dbReference type="NCBI Taxonomy" id="1963835"/>
    <lineage>
        <taxon>Bacteria</taxon>
        <taxon>Pseudomonadati</taxon>
        <taxon>Pseudomonadota</taxon>
        <taxon>Alphaproteobacteria</taxon>
        <taxon>Geminicoccales</taxon>
        <taxon>Geminicoccaceae</taxon>
        <taxon>Arboricoccus</taxon>
    </lineage>
</organism>
<keyword evidence="2" id="KW-0812">Transmembrane</keyword>
<evidence type="ECO:0000256" key="1">
    <source>
        <dbReference type="ARBA" id="ARBA00004370"/>
    </source>
</evidence>
<dbReference type="PROSITE" id="PS51257">
    <property type="entry name" value="PROKAR_LIPOPROTEIN"/>
    <property type="match status" value="1"/>
</dbReference>
<evidence type="ECO:0000313" key="6">
    <source>
        <dbReference type="Proteomes" id="UP000197065"/>
    </source>
</evidence>
<gene>
    <name evidence="5" type="ORF">SAMN07250955_101207</name>
</gene>
<accession>A0A212PYN1</accession>
<dbReference type="RefSeq" id="WP_088559538.1">
    <property type="nucleotide sequence ID" value="NZ_FYEH01000001.1"/>
</dbReference>
<evidence type="ECO:0000313" key="5">
    <source>
        <dbReference type="EMBL" id="SNB52215.1"/>
    </source>
</evidence>
<keyword evidence="6" id="KW-1185">Reference proteome</keyword>